<name>A0ABP6F3P7_9ACTN</name>
<protein>
    <submittedName>
        <fullName evidence="2">Uncharacterized protein</fullName>
    </submittedName>
</protein>
<keyword evidence="3" id="KW-1185">Reference proteome</keyword>
<evidence type="ECO:0000313" key="2">
    <source>
        <dbReference type="EMBL" id="GAA2683293.1"/>
    </source>
</evidence>
<dbReference type="Proteomes" id="UP001500994">
    <property type="component" value="Unassembled WGS sequence"/>
</dbReference>
<accession>A0ABP6F3P7</accession>
<feature type="region of interest" description="Disordered" evidence="1">
    <location>
        <begin position="144"/>
        <end position="180"/>
    </location>
</feature>
<evidence type="ECO:0000256" key="1">
    <source>
        <dbReference type="SAM" id="MobiDB-lite"/>
    </source>
</evidence>
<organism evidence="2 3">
    <name type="scientific">Streptomyces lunalinharesii</name>
    <dbReference type="NCBI Taxonomy" id="333384"/>
    <lineage>
        <taxon>Bacteria</taxon>
        <taxon>Bacillati</taxon>
        <taxon>Actinomycetota</taxon>
        <taxon>Actinomycetes</taxon>
        <taxon>Kitasatosporales</taxon>
        <taxon>Streptomycetaceae</taxon>
        <taxon>Streptomyces</taxon>
    </lineage>
</organism>
<feature type="compositionally biased region" description="Low complexity" evidence="1">
    <location>
        <begin position="164"/>
        <end position="173"/>
    </location>
</feature>
<feature type="region of interest" description="Disordered" evidence="1">
    <location>
        <begin position="1"/>
        <end position="23"/>
    </location>
</feature>
<evidence type="ECO:0000313" key="3">
    <source>
        <dbReference type="Proteomes" id="UP001500994"/>
    </source>
</evidence>
<comment type="caution">
    <text evidence="2">The sequence shown here is derived from an EMBL/GenBank/DDBJ whole genome shotgun (WGS) entry which is preliminary data.</text>
</comment>
<gene>
    <name evidence="2" type="ORF">GCM10009864_65270</name>
</gene>
<proteinExistence type="predicted"/>
<sequence>MPGPADRPGDSDGDGGGLVEQGRELGGVVAVAAGQRHRKGDALGVGDDVVLAARPCAVDRAGTAFGPLRAARTWEESIIARDQSRFPADRRFFGSSTCSRSHAPVSFHAASRRQQVVPEPKPSSWGRNSHWMPVCSTNKIPHNACRSGTLGRPSTGFGPGLGSNGSISAHSSSDTIHGRD</sequence>
<reference evidence="3" key="1">
    <citation type="journal article" date="2019" name="Int. J. Syst. Evol. Microbiol.">
        <title>The Global Catalogue of Microorganisms (GCM) 10K type strain sequencing project: providing services to taxonomists for standard genome sequencing and annotation.</title>
        <authorList>
            <consortium name="The Broad Institute Genomics Platform"/>
            <consortium name="The Broad Institute Genome Sequencing Center for Infectious Disease"/>
            <person name="Wu L."/>
            <person name="Ma J."/>
        </authorList>
    </citation>
    <scope>NUCLEOTIDE SEQUENCE [LARGE SCALE GENOMIC DNA]</scope>
    <source>
        <strain evidence="3">JCM 16374</strain>
    </source>
</reference>
<dbReference type="EMBL" id="BAAARK010000031">
    <property type="protein sequence ID" value="GAA2683293.1"/>
    <property type="molecule type" value="Genomic_DNA"/>
</dbReference>